<feature type="domain" description="RBD" evidence="2">
    <location>
        <begin position="159"/>
        <end position="230"/>
    </location>
</feature>
<keyword evidence="4" id="KW-1185">Reference proteome</keyword>
<dbReference type="Proteomes" id="UP000828390">
    <property type="component" value="Unassembled WGS sequence"/>
</dbReference>
<dbReference type="PANTHER" id="PTHR21557:SF2">
    <property type="entry name" value="CORDON-BLEU PROTEIN-LIKE 1"/>
    <property type="match status" value="1"/>
</dbReference>
<feature type="compositionally biased region" description="Polar residues" evidence="1">
    <location>
        <begin position="363"/>
        <end position="372"/>
    </location>
</feature>
<evidence type="ECO:0000256" key="1">
    <source>
        <dbReference type="SAM" id="MobiDB-lite"/>
    </source>
</evidence>
<feature type="compositionally biased region" description="Low complexity" evidence="1">
    <location>
        <begin position="541"/>
        <end position="550"/>
    </location>
</feature>
<comment type="caution">
    <text evidence="3">The sequence shown here is derived from an EMBL/GenBank/DDBJ whole genome shotgun (WGS) entry which is preliminary data.</text>
</comment>
<protein>
    <recommendedName>
        <fullName evidence="2">RBD domain-containing protein</fullName>
    </recommendedName>
</protein>
<dbReference type="Gene3D" id="3.10.20.90">
    <property type="entry name" value="Phosphatidylinositol 3-kinase Catalytic Subunit, Chain A, domain 1"/>
    <property type="match status" value="1"/>
</dbReference>
<name>A0A9D4CB79_DREPO</name>
<dbReference type="InterPro" id="IPR029071">
    <property type="entry name" value="Ubiquitin-like_domsf"/>
</dbReference>
<gene>
    <name evidence="3" type="ORF">DPMN_063401</name>
</gene>
<dbReference type="InterPro" id="IPR003116">
    <property type="entry name" value="RBD_dom"/>
</dbReference>
<dbReference type="PANTHER" id="PTHR21557">
    <property type="entry name" value="CORDON-BLEU"/>
    <property type="match status" value="1"/>
</dbReference>
<evidence type="ECO:0000313" key="3">
    <source>
        <dbReference type="EMBL" id="KAH3720502.1"/>
    </source>
</evidence>
<dbReference type="EMBL" id="JAIWYP010000013">
    <property type="protein sequence ID" value="KAH3720502.1"/>
    <property type="molecule type" value="Genomic_DNA"/>
</dbReference>
<proteinExistence type="predicted"/>
<dbReference type="AlphaFoldDB" id="A0A9D4CB79"/>
<dbReference type="Pfam" id="PF09469">
    <property type="entry name" value="Cobl"/>
    <property type="match status" value="1"/>
</dbReference>
<dbReference type="InterPro" id="IPR039895">
    <property type="entry name" value="COBL-like"/>
</dbReference>
<feature type="region of interest" description="Disordered" evidence="1">
    <location>
        <begin position="363"/>
        <end position="561"/>
    </location>
</feature>
<feature type="compositionally biased region" description="Polar residues" evidence="1">
    <location>
        <begin position="456"/>
        <end position="480"/>
    </location>
</feature>
<accession>A0A9D4CB79</accession>
<feature type="compositionally biased region" description="Polar residues" evidence="1">
    <location>
        <begin position="400"/>
        <end position="418"/>
    </location>
</feature>
<dbReference type="GO" id="GO:0003785">
    <property type="term" value="F:actin monomer binding"/>
    <property type="evidence" value="ECO:0007669"/>
    <property type="project" value="InterPro"/>
</dbReference>
<feature type="compositionally biased region" description="Pro residues" evidence="1">
    <location>
        <begin position="551"/>
        <end position="561"/>
    </location>
</feature>
<dbReference type="PROSITE" id="PS50898">
    <property type="entry name" value="RBD"/>
    <property type="match status" value="1"/>
</dbReference>
<sequence>MLKWTKNSKSMSGSYSMKGTQPAGVGVKKGSLATNGNGPPPLTYPADPPDDENMNEIIDDNVELTIHLPDGTVKQQSEDSNIPMMDLLVKIASSSKLNPAAHTLVVLTGDKWKQIDFKANKTIGLLANEDRSVSVQVVKKQKEEKVKLKTANQPFEMTYRFTVNLPGNQKEVVRISPKETLAEVRAVVCQKKNFDPNNYVFLLPSNPSQPLEDSTCIGDLKTNEIRFESKAVVSAAIARSMPDLAFAAACAGSGAGESRSKVEAEKKAKKGFLSFLGKKDNKFKLAHSTSDIDLRSKSQDSEITRSTTTAANRPKTMYVDSGELDHFGLRKTTGDLHKYSEHRKSSGSGLMPLNENVALSASSDNLTSSQKNNKGDHQKKSRKKRAAPPPPKANGKNASESQTVQVEINVQPKSTKQTQIEEVRLENNNRVQLNKNIHSRNSSDSSGYHEYHEMTLSGTESPEANKSDNLQTTLDTTSIDSGEHFNGDSGIPDMSPMRHRAVNRNDGAYSRDSSLDIDKPVAPGRKKKRAPLPPPGMSVAPIDSSSTNTPDSPPPSRGRHT</sequence>
<feature type="compositionally biased region" description="Basic and acidic residues" evidence="1">
    <location>
        <begin position="294"/>
        <end position="303"/>
    </location>
</feature>
<reference evidence="3" key="2">
    <citation type="submission" date="2020-11" db="EMBL/GenBank/DDBJ databases">
        <authorList>
            <person name="McCartney M.A."/>
            <person name="Auch B."/>
            <person name="Kono T."/>
            <person name="Mallez S."/>
            <person name="Becker A."/>
            <person name="Gohl D.M."/>
            <person name="Silverstein K.A.T."/>
            <person name="Koren S."/>
            <person name="Bechman K.B."/>
            <person name="Herman A."/>
            <person name="Abrahante J.E."/>
            <person name="Garbe J."/>
        </authorList>
    </citation>
    <scope>NUCLEOTIDE SEQUENCE</scope>
    <source>
        <strain evidence="3">Duluth1</strain>
        <tissue evidence="3">Whole animal</tissue>
    </source>
</reference>
<feature type="region of interest" description="Disordered" evidence="1">
    <location>
        <begin position="1"/>
        <end position="44"/>
    </location>
</feature>
<dbReference type="GO" id="GO:0007165">
    <property type="term" value="P:signal transduction"/>
    <property type="evidence" value="ECO:0007669"/>
    <property type="project" value="InterPro"/>
</dbReference>
<dbReference type="SUPFAM" id="SSF54236">
    <property type="entry name" value="Ubiquitin-like"/>
    <property type="match status" value="1"/>
</dbReference>
<evidence type="ECO:0000313" key="4">
    <source>
        <dbReference type="Proteomes" id="UP000828390"/>
    </source>
</evidence>
<organism evidence="3 4">
    <name type="scientific">Dreissena polymorpha</name>
    <name type="common">Zebra mussel</name>
    <name type="synonym">Mytilus polymorpha</name>
    <dbReference type="NCBI Taxonomy" id="45954"/>
    <lineage>
        <taxon>Eukaryota</taxon>
        <taxon>Metazoa</taxon>
        <taxon>Spiralia</taxon>
        <taxon>Lophotrochozoa</taxon>
        <taxon>Mollusca</taxon>
        <taxon>Bivalvia</taxon>
        <taxon>Autobranchia</taxon>
        <taxon>Heteroconchia</taxon>
        <taxon>Euheterodonta</taxon>
        <taxon>Imparidentia</taxon>
        <taxon>Neoheterodontei</taxon>
        <taxon>Myida</taxon>
        <taxon>Dreissenoidea</taxon>
        <taxon>Dreissenidae</taxon>
        <taxon>Dreissena</taxon>
    </lineage>
</organism>
<evidence type="ECO:0000259" key="2">
    <source>
        <dbReference type="PROSITE" id="PS50898"/>
    </source>
</evidence>
<feature type="non-terminal residue" evidence="3">
    <location>
        <position position="1"/>
    </location>
</feature>
<reference evidence="3" key="1">
    <citation type="journal article" date="2019" name="bioRxiv">
        <title>The Genome of the Zebra Mussel, Dreissena polymorpha: A Resource for Invasive Species Research.</title>
        <authorList>
            <person name="McCartney M.A."/>
            <person name="Auch B."/>
            <person name="Kono T."/>
            <person name="Mallez S."/>
            <person name="Zhang Y."/>
            <person name="Obille A."/>
            <person name="Becker A."/>
            <person name="Abrahante J.E."/>
            <person name="Garbe J."/>
            <person name="Badalamenti J.P."/>
            <person name="Herman A."/>
            <person name="Mangelson H."/>
            <person name="Liachko I."/>
            <person name="Sullivan S."/>
            <person name="Sone E.D."/>
            <person name="Koren S."/>
            <person name="Silverstein K.A.T."/>
            <person name="Beckman K.B."/>
            <person name="Gohl D.M."/>
        </authorList>
    </citation>
    <scope>NUCLEOTIDE SEQUENCE</scope>
    <source>
        <strain evidence="3">Duluth1</strain>
        <tissue evidence="3">Whole animal</tissue>
    </source>
</reference>
<dbReference type="InterPro" id="IPR019025">
    <property type="entry name" value="Cordon-bleu_ubiquitin_domain"/>
</dbReference>
<feature type="region of interest" description="Disordered" evidence="1">
    <location>
        <begin position="294"/>
        <end position="317"/>
    </location>
</feature>
<feature type="compositionally biased region" description="Low complexity" evidence="1">
    <location>
        <begin position="8"/>
        <end position="19"/>
    </location>
</feature>
<feature type="compositionally biased region" description="Polar residues" evidence="1">
    <location>
        <begin position="428"/>
        <end position="446"/>
    </location>
</feature>